<evidence type="ECO:0000259" key="4">
    <source>
        <dbReference type="Pfam" id="PF02272"/>
    </source>
</evidence>
<evidence type="ECO:0000256" key="2">
    <source>
        <dbReference type="SAM" id="Phobius"/>
    </source>
</evidence>
<dbReference type="Gene3D" id="3.10.310.30">
    <property type="match status" value="1"/>
</dbReference>
<keyword evidence="1" id="KW-0378">Hydrolase</keyword>
<dbReference type="EMBL" id="JACOPR010000007">
    <property type="protein sequence ID" value="MBC5731381.1"/>
    <property type="molecule type" value="Genomic_DNA"/>
</dbReference>
<dbReference type="Gene3D" id="3.90.1640.10">
    <property type="entry name" value="inorganic pyrophosphatase (n-terminal core)"/>
    <property type="match status" value="1"/>
</dbReference>
<protein>
    <recommendedName>
        <fullName evidence="1">Cyclic-di-AMP phosphodiesterase</fullName>
        <ecNumber evidence="1">3.1.4.-</ecNumber>
    </recommendedName>
</protein>
<keyword evidence="1" id="KW-1003">Cell membrane</keyword>
<comment type="catalytic activity">
    <reaction evidence="1">
        <text>3',3'-c-di-AMP + H2O = 5'-O-phosphonoadenylyl-(3'-&gt;5')-adenosine + H(+)</text>
        <dbReference type="Rhea" id="RHEA:54420"/>
        <dbReference type="ChEBI" id="CHEBI:15377"/>
        <dbReference type="ChEBI" id="CHEBI:15378"/>
        <dbReference type="ChEBI" id="CHEBI:71500"/>
        <dbReference type="ChEBI" id="CHEBI:138171"/>
    </reaction>
</comment>
<organism evidence="5 6">
    <name type="scientific">Pseudoflavonifractor hominis</name>
    <dbReference type="NCBI Taxonomy" id="2763059"/>
    <lineage>
        <taxon>Bacteria</taxon>
        <taxon>Bacillati</taxon>
        <taxon>Bacillota</taxon>
        <taxon>Clostridia</taxon>
        <taxon>Eubacteriales</taxon>
        <taxon>Oscillospiraceae</taxon>
        <taxon>Pseudoflavonifractor</taxon>
    </lineage>
</organism>
<dbReference type="Pfam" id="PF01368">
    <property type="entry name" value="DHH"/>
    <property type="match status" value="1"/>
</dbReference>
<dbReference type="InterPro" id="IPR014528">
    <property type="entry name" value="GdpP/PdeA"/>
</dbReference>
<proteinExistence type="inferred from homology"/>
<feature type="domain" description="DHHA1" evidence="4">
    <location>
        <begin position="568"/>
        <end position="661"/>
    </location>
</feature>
<comment type="subcellular location">
    <subcellularLocation>
        <location evidence="1">Cell membrane</location>
    </subcellularLocation>
</comment>
<feature type="transmembrane region" description="Helical" evidence="2">
    <location>
        <begin position="9"/>
        <end position="27"/>
    </location>
</feature>
<dbReference type="Pfam" id="PF02272">
    <property type="entry name" value="DHHA1"/>
    <property type="match status" value="1"/>
</dbReference>
<dbReference type="InterPro" id="IPR003156">
    <property type="entry name" value="DHHA1_dom"/>
</dbReference>
<keyword evidence="6" id="KW-1185">Reference proteome</keyword>
<dbReference type="PANTHER" id="PTHR47618:SF2">
    <property type="entry name" value="CYCLIC-DI-AMP PHOSPHODIESTERASE GDPP"/>
    <property type="match status" value="1"/>
</dbReference>
<dbReference type="InterPro" id="IPR038763">
    <property type="entry name" value="DHH_sf"/>
</dbReference>
<evidence type="ECO:0000313" key="5">
    <source>
        <dbReference type="EMBL" id="MBC5731381.1"/>
    </source>
</evidence>
<evidence type="ECO:0000259" key="3">
    <source>
        <dbReference type="Pfam" id="PF01368"/>
    </source>
</evidence>
<comment type="function">
    <text evidence="1">Has phosphodiesterase (PDE) activity against cyclic-di-AMP (c-di-AMP).</text>
</comment>
<keyword evidence="1 2" id="KW-0472">Membrane</keyword>
<keyword evidence="2" id="KW-1133">Transmembrane helix</keyword>
<dbReference type="InterPro" id="IPR001667">
    <property type="entry name" value="DDH_dom"/>
</dbReference>
<accession>A0ABR7HVD0</accession>
<sequence>MRKKKLSRLLEPGFQLYFVCLVLFAIASAFLSPWLGGAEGVVIILLYVYFRRSNAQRQKEILKYIDNITCNIDVATKDTMINAPLPMVIFRPESDEVIWSNDRFLQLTGEREHLFDTKLSSVVPGFSSRWLMEGKTECPMEVELADRRFLVFGHLVRTDEKGAHSFLATTYWVDVSDYSAVREEFYGSRPVCAILTVDNYEELMKGISDNEKSSVVNAIDEHISAWCKPTGGLLCKYDRDRYLFLFEERFLAPLREGKFAVLEAVRGVLNPKGMPATLSIGIGRDADTFQELFQYAALSVEMALSRGGDQVVIKNKFNFEFFGGHAKELERRTKVKSRVMSSALGELIADASHVFVMGHKFPDFDCIGAAAGVCAIARKKGTPVYFIKDPNPNPASDMVARLSALPEYKDVFLSPQDAMIKADSRSLLVVVDTNRPEQTLSEDLLLSCNKVAVIDHHRRAATYIADAALNFHEPYASSASELVTELLQYLLEPADLLRTEAEALLSGIVLDTKQFTMRTGSRTFEAASFLRRAGADTGDVRKLFQNDLEGTIARYDIIRNARLYRDGIAVAVVDHTVGRVTAAQAADELLNISGIDASFVLFPDGDRVIISGRSMGDTNVQLILEKLGGGGNASAAGGQIPGEIDDMTRKLLTAIDQYFEEEV</sequence>
<reference evidence="5 6" key="1">
    <citation type="submission" date="2020-08" db="EMBL/GenBank/DDBJ databases">
        <title>Genome public.</title>
        <authorList>
            <person name="Liu C."/>
            <person name="Sun Q."/>
        </authorList>
    </citation>
    <scope>NUCLEOTIDE SEQUENCE [LARGE SCALE GENOMIC DNA]</scope>
    <source>
        <strain evidence="5 6">New-38</strain>
    </source>
</reference>
<comment type="similarity">
    <text evidence="1">Belongs to the GdpP/PdeA phosphodiesterase family.</text>
</comment>
<dbReference type="SUPFAM" id="SSF64182">
    <property type="entry name" value="DHH phosphoesterases"/>
    <property type="match status" value="1"/>
</dbReference>
<name>A0ABR7HVD0_9FIRM</name>
<dbReference type="Proteomes" id="UP000660021">
    <property type="component" value="Unassembled WGS sequence"/>
</dbReference>
<keyword evidence="2" id="KW-0812">Transmembrane</keyword>
<dbReference type="Gene3D" id="3.30.450.20">
    <property type="entry name" value="PAS domain"/>
    <property type="match status" value="1"/>
</dbReference>
<dbReference type="PIRSF" id="PIRSF026583">
    <property type="entry name" value="YybT"/>
    <property type="match status" value="1"/>
</dbReference>
<dbReference type="RefSeq" id="WP_186964010.1">
    <property type="nucleotide sequence ID" value="NZ_JACOPR010000007.1"/>
</dbReference>
<evidence type="ECO:0000256" key="1">
    <source>
        <dbReference type="PIRNR" id="PIRNR026583"/>
    </source>
</evidence>
<feature type="domain" description="DDH" evidence="3">
    <location>
        <begin position="354"/>
        <end position="508"/>
    </location>
</feature>
<gene>
    <name evidence="5" type="ORF">H8S34_11125</name>
</gene>
<comment type="caution">
    <text evidence="5">The sequence shown here is derived from an EMBL/GenBank/DDBJ whole genome shotgun (WGS) entry which is preliminary data.</text>
</comment>
<evidence type="ECO:0000313" key="6">
    <source>
        <dbReference type="Proteomes" id="UP000660021"/>
    </source>
</evidence>
<dbReference type="InterPro" id="IPR051319">
    <property type="entry name" value="Oligoribo/pAp-PDE_c-di-AMP_PDE"/>
</dbReference>
<dbReference type="EC" id="3.1.4.-" evidence="1"/>
<dbReference type="PANTHER" id="PTHR47618">
    <property type="entry name" value="BIFUNCTIONAL OLIGORIBONUCLEASE AND PAP PHOSPHATASE NRNA"/>
    <property type="match status" value="1"/>
</dbReference>
<dbReference type="Pfam" id="PF24898">
    <property type="entry name" value="GGDEF_GdpP"/>
    <property type="match status" value="1"/>
</dbReference>